<organism evidence="1 2">
    <name type="scientific">Sphingopyxis indica</name>
    <dbReference type="NCBI Taxonomy" id="436663"/>
    <lineage>
        <taxon>Bacteria</taxon>
        <taxon>Pseudomonadati</taxon>
        <taxon>Pseudomonadota</taxon>
        <taxon>Alphaproteobacteria</taxon>
        <taxon>Sphingomonadales</taxon>
        <taxon>Sphingomonadaceae</taxon>
        <taxon>Sphingopyxis</taxon>
    </lineage>
</organism>
<proteinExistence type="predicted"/>
<protein>
    <submittedName>
        <fullName evidence="1">Uncharacterized protein</fullName>
    </submittedName>
</protein>
<keyword evidence="2" id="KW-1185">Reference proteome</keyword>
<accession>A0A239KNE0</accession>
<dbReference type="AlphaFoldDB" id="A0A239KNE0"/>
<dbReference type="EMBL" id="FZPA01000015">
    <property type="protein sequence ID" value="SNT19188.1"/>
    <property type="molecule type" value="Genomic_DNA"/>
</dbReference>
<dbReference type="Proteomes" id="UP000198339">
    <property type="component" value="Unassembled WGS sequence"/>
</dbReference>
<dbReference type="RefSeq" id="WP_170935608.1">
    <property type="nucleotide sequence ID" value="NZ_FZPA01000015.1"/>
</dbReference>
<gene>
    <name evidence="1" type="ORF">SAMN06295955_11538</name>
</gene>
<name>A0A239KNE0_9SPHN</name>
<sequence length="45" mass="5222">MPRIWPDPRDDKPESPWWPWFVGAVIAAMMLGNLLNGLSGRGWNW</sequence>
<reference evidence="1 2" key="1">
    <citation type="submission" date="2017-06" db="EMBL/GenBank/DDBJ databases">
        <authorList>
            <person name="Kim H.J."/>
            <person name="Triplett B.A."/>
        </authorList>
    </citation>
    <scope>NUCLEOTIDE SEQUENCE [LARGE SCALE GENOMIC DNA]</scope>
    <source>
        <strain evidence="1 2">DS15</strain>
    </source>
</reference>
<evidence type="ECO:0000313" key="1">
    <source>
        <dbReference type="EMBL" id="SNT19188.1"/>
    </source>
</evidence>
<evidence type="ECO:0000313" key="2">
    <source>
        <dbReference type="Proteomes" id="UP000198339"/>
    </source>
</evidence>